<protein>
    <submittedName>
        <fullName evidence="2">CinA family protein</fullName>
    </submittedName>
</protein>
<dbReference type="NCBIfam" id="TIGR00199">
    <property type="entry name" value="PncC_domain"/>
    <property type="match status" value="1"/>
</dbReference>
<comment type="caution">
    <text evidence="2">The sequence shown here is derived from an EMBL/GenBank/DDBJ whole genome shotgun (WGS) entry which is preliminary data.</text>
</comment>
<evidence type="ECO:0000259" key="1">
    <source>
        <dbReference type="Pfam" id="PF02464"/>
    </source>
</evidence>
<evidence type="ECO:0000313" key="2">
    <source>
        <dbReference type="EMBL" id="MBY6365541.1"/>
    </source>
</evidence>
<dbReference type="InterPro" id="IPR036653">
    <property type="entry name" value="CinA-like_C"/>
</dbReference>
<dbReference type="Pfam" id="PF02464">
    <property type="entry name" value="CinA"/>
    <property type="match status" value="1"/>
</dbReference>
<dbReference type="Gene3D" id="3.90.950.20">
    <property type="entry name" value="CinA-like"/>
    <property type="match status" value="1"/>
</dbReference>
<dbReference type="SUPFAM" id="SSF142433">
    <property type="entry name" value="CinA-like"/>
    <property type="match status" value="1"/>
</dbReference>
<sequence length="179" mass="18584">MSTERIEGDAAQPEERVDTDADLADLCSEIAELAVRADLRIATAESLTAGNIAANLGRAPSAGRWFRGGVVAYAEEVKHGLLNVPEGPVVSEASARAMAAGVADLTGANLAVAVTGEAGPETDEDVPPGTVWFGLADHGTVTAEHVVFEGDPPEVLAATIEHSLRLLRDHGRDRAGRQA</sequence>
<accession>A0ABS7P2X9</accession>
<dbReference type="InterPro" id="IPR008136">
    <property type="entry name" value="CinA_C"/>
</dbReference>
<dbReference type="EMBL" id="JABUBU010000001">
    <property type="protein sequence ID" value="MBY6365541.1"/>
    <property type="molecule type" value="Genomic_DNA"/>
</dbReference>
<dbReference type="Proteomes" id="UP000825228">
    <property type="component" value="Unassembled WGS sequence"/>
</dbReference>
<dbReference type="RefSeq" id="WP_222682703.1">
    <property type="nucleotide sequence ID" value="NZ_JABUBT010000023.1"/>
</dbReference>
<keyword evidence="3" id="KW-1185">Reference proteome</keyword>
<evidence type="ECO:0000313" key="3">
    <source>
        <dbReference type="Proteomes" id="UP000825228"/>
    </source>
</evidence>
<organism evidence="2 3">
    <name type="scientific">Rhodococcoides corynebacterioides</name>
    <dbReference type="NCBI Taxonomy" id="53972"/>
    <lineage>
        <taxon>Bacteria</taxon>
        <taxon>Bacillati</taxon>
        <taxon>Actinomycetota</taxon>
        <taxon>Actinomycetes</taxon>
        <taxon>Mycobacteriales</taxon>
        <taxon>Nocardiaceae</taxon>
        <taxon>Rhodococcoides</taxon>
    </lineage>
</organism>
<reference evidence="2 3" key="1">
    <citation type="submission" date="2020-06" db="EMBL/GenBank/DDBJ databases">
        <title>Taxonomy, biology and ecology of Rhodococcus bacteria occurring in California pistachio and other woody hosts as revealed by genome sequence analyses.</title>
        <authorList>
            <person name="Gai Y."/>
            <person name="Riely B."/>
        </authorList>
    </citation>
    <scope>NUCLEOTIDE SEQUENCE [LARGE SCALE GENOMIC DNA]</scope>
    <source>
        <strain evidence="2 3">BP-281</strain>
    </source>
</reference>
<proteinExistence type="predicted"/>
<name>A0ABS7P2X9_9NOCA</name>
<gene>
    <name evidence="2" type="ORF">HQ603_02120</name>
</gene>
<feature type="domain" description="CinA C-terminal" evidence="1">
    <location>
        <begin position="26"/>
        <end position="169"/>
    </location>
</feature>